<evidence type="ECO:0000313" key="2">
    <source>
        <dbReference type="EMBL" id="CAD0098290.1"/>
    </source>
</evidence>
<dbReference type="Proteomes" id="UP000714618">
    <property type="component" value="Unassembled WGS sequence"/>
</dbReference>
<sequence length="306" mass="35081">MSSSNTRPPARRGPSGAWGRLRQPQIDPLEVYGLPSKGETRLADLKTQETYFERIVARYMKFCASHPSGETLEAAFHNLDINSSITTPTSAPPSIAKPPATQEPPQEMALILMAMRKLREALVSCHRVDAFAQRVYTFQIRAAILCKHLETYHPALQYLLYKIHPRTPLSRPELQEFASYLILDLACRQGEFVDAYRLRKGYGIRDRKVDAVLKALVHDDWVLFWRTRRAVDGYQRCLMSWAEDGMRLHALKCLGRSYMMVDKSFVERSAERSWDELVERDKVGWILREDGVVVIRKPKGTRSDGS</sequence>
<evidence type="ECO:0008006" key="4">
    <source>
        <dbReference type="Google" id="ProtNLM"/>
    </source>
</evidence>
<dbReference type="AlphaFoldDB" id="A0A9N8K465"/>
<evidence type="ECO:0000313" key="3">
    <source>
        <dbReference type="Proteomes" id="UP000714618"/>
    </source>
</evidence>
<proteinExistence type="predicted"/>
<dbReference type="PANTHER" id="PTHR39398">
    <property type="entry name" value="YALI0F14311P"/>
    <property type="match status" value="1"/>
</dbReference>
<organism evidence="2 3">
    <name type="scientific">Aureobasidium mustum</name>
    <dbReference type="NCBI Taxonomy" id="2773714"/>
    <lineage>
        <taxon>Eukaryota</taxon>
        <taxon>Fungi</taxon>
        <taxon>Dikarya</taxon>
        <taxon>Ascomycota</taxon>
        <taxon>Pezizomycotina</taxon>
        <taxon>Dothideomycetes</taxon>
        <taxon>Dothideomycetidae</taxon>
        <taxon>Dothideales</taxon>
        <taxon>Saccotheciaceae</taxon>
        <taxon>Aureobasidium</taxon>
    </lineage>
</organism>
<gene>
    <name evidence="2" type="ORF">AWRI4233_LOCUS7114</name>
</gene>
<dbReference type="OrthoDB" id="2100128at2759"/>
<keyword evidence="3" id="KW-1185">Reference proteome</keyword>
<name>A0A9N8K465_9PEZI</name>
<protein>
    <recommendedName>
        <fullName evidence="4">CSN8/PSMD8/EIF3K domain-containing protein</fullName>
    </recommendedName>
</protein>
<accession>A0A9N8K465</accession>
<feature type="region of interest" description="Disordered" evidence="1">
    <location>
        <begin position="1"/>
        <end position="22"/>
    </location>
</feature>
<dbReference type="PANTHER" id="PTHR39398:SF1">
    <property type="entry name" value="CSN8_PSMD8_EIF3K DOMAIN-CONTAINING PROTEIN"/>
    <property type="match status" value="1"/>
</dbReference>
<dbReference type="EMBL" id="CAIJEO010000009">
    <property type="protein sequence ID" value="CAD0098290.1"/>
    <property type="molecule type" value="Genomic_DNA"/>
</dbReference>
<reference evidence="2" key="1">
    <citation type="submission" date="2020-06" db="EMBL/GenBank/DDBJ databases">
        <authorList>
            <person name="Onetto C."/>
        </authorList>
    </citation>
    <scope>NUCLEOTIDE SEQUENCE</scope>
</reference>
<comment type="caution">
    <text evidence="2">The sequence shown here is derived from an EMBL/GenBank/DDBJ whole genome shotgun (WGS) entry which is preliminary data.</text>
</comment>
<evidence type="ECO:0000256" key="1">
    <source>
        <dbReference type="SAM" id="MobiDB-lite"/>
    </source>
</evidence>